<dbReference type="PROSITE" id="PS50067">
    <property type="entry name" value="KINESIN_MOTOR_2"/>
    <property type="match status" value="1"/>
</dbReference>
<evidence type="ECO:0000256" key="7">
    <source>
        <dbReference type="SAM" id="MobiDB-lite"/>
    </source>
</evidence>
<evidence type="ECO:0000256" key="2">
    <source>
        <dbReference type="ARBA" id="ARBA00022490"/>
    </source>
</evidence>
<dbReference type="GO" id="GO:0005524">
    <property type="term" value="F:ATP binding"/>
    <property type="evidence" value="ECO:0007669"/>
    <property type="project" value="UniProtKB-UniRule"/>
</dbReference>
<keyword evidence="3 6" id="KW-0547">Nucleotide-binding</keyword>
<name>A0A1G4I6Z3_TRYEQ</name>
<dbReference type="Gene3D" id="3.40.850.10">
    <property type="entry name" value="Kinesin motor domain"/>
    <property type="match status" value="1"/>
</dbReference>
<dbReference type="GO" id="GO:0003777">
    <property type="term" value="F:microtubule motor activity"/>
    <property type="evidence" value="ECO:0007669"/>
    <property type="project" value="InterPro"/>
</dbReference>
<dbReference type="SUPFAM" id="SSF50729">
    <property type="entry name" value="PH domain-like"/>
    <property type="match status" value="1"/>
</dbReference>
<dbReference type="VEuPathDB" id="TriTrypDB:TEOVI_000679800"/>
<proteinExistence type="inferred from homology"/>
<feature type="region of interest" description="Disordered" evidence="7">
    <location>
        <begin position="722"/>
        <end position="813"/>
    </location>
</feature>
<dbReference type="GO" id="GO:0007052">
    <property type="term" value="P:mitotic spindle organization"/>
    <property type="evidence" value="ECO:0007669"/>
    <property type="project" value="TreeGrafter"/>
</dbReference>
<dbReference type="SMART" id="SM00129">
    <property type="entry name" value="KISc"/>
    <property type="match status" value="1"/>
</dbReference>
<dbReference type="InterPro" id="IPR027417">
    <property type="entry name" value="P-loop_NTPase"/>
</dbReference>
<evidence type="ECO:0000256" key="1">
    <source>
        <dbReference type="ARBA" id="ARBA00004496"/>
    </source>
</evidence>
<evidence type="ECO:0000313" key="9">
    <source>
        <dbReference type="EMBL" id="SCU67677.1"/>
    </source>
</evidence>
<evidence type="ECO:0000256" key="4">
    <source>
        <dbReference type="ARBA" id="ARBA00022840"/>
    </source>
</evidence>
<keyword evidence="10" id="KW-1185">Reference proteome</keyword>
<dbReference type="InterPro" id="IPR027640">
    <property type="entry name" value="Kinesin-like_fam"/>
</dbReference>
<dbReference type="AlphaFoldDB" id="A0A1G4I6Z3"/>
<feature type="compositionally biased region" description="Basic and acidic residues" evidence="7">
    <location>
        <begin position="746"/>
        <end position="760"/>
    </location>
</feature>
<keyword evidence="6" id="KW-0505">Motor protein</keyword>
<evidence type="ECO:0000256" key="5">
    <source>
        <dbReference type="ARBA" id="ARBA00023054"/>
    </source>
</evidence>
<dbReference type="Pfam" id="PF00225">
    <property type="entry name" value="Kinesin"/>
    <property type="match status" value="1"/>
</dbReference>
<dbReference type="InterPro" id="IPR011993">
    <property type="entry name" value="PH-like_dom_sf"/>
</dbReference>
<dbReference type="PANTHER" id="PTHR47969">
    <property type="entry name" value="CHROMOSOME-ASSOCIATED KINESIN KIF4A-RELATED"/>
    <property type="match status" value="1"/>
</dbReference>
<dbReference type="InterPro" id="IPR036961">
    <property type="entry name" value="Kinesin_motor_dom_sf"/>
</dbReference>
<feature type="binding site" evidence="6">
    <location>
        <begin position="89"/>
        <end position="96"/>
    </location>
    <ligand>
        <name>ATP</name>
        <dbReference type="ChEBI" id="CHEBI:30616"/>
    </ligand>
</feature>
<dbReference type="RefSeq" id="XP_067078958.1">
    <property type="nucleotide sequence ID" value="XM_067222857.1"/>
</dbReference>
<comment type="similarity">
    <text evidence="6">Belongs to the TRAFAC class myosin-kinesin ATPase superfamily. Kinesin family.</text>
</comment>
<dbReference type="PRINTS" id="PR00380">
    <property type="entry name" value="KINESINHEAVY"/>
</dbReference>
<dbReference type="EMBL" id="CZPT02000790">
    <property type="protein sequence ID" value="SCU67677.1"/>
    <property type="molecule type" value="Genomic_DNA"/>
</dbReference>
<dbReference type="GeneID" id="92380732"/>
<evidence type="ECO:0000256" key="3">
    <source>
        <dbReference type="ARBA" id="ARBA00022741"/>
    </source>
</evidence>
<keyword evidence="2" id="KW-0963">Cytoplasm</keyword>
<dbReference type="Gene3D" id="2.30.29.30">
    <property type="entry name" value="Pleckstrin-homology domain (PH domain)/Phosphotyrosine-binding domain (PTB)"/>
    <property type="match status" value="1"/>
</dbReference>
<feature type="compositionally biased region" description="Basic and acidic residues" evidence="7">
    <location>
        <begin position="723"/>
        <end position="736"/>
    </location>
</feature>
<dbReference type="CDD" id="cd13365">
    <property type="entry name" value="PH_PLC_plant-like"/>
    <property type="match status" value="1"/>
</dbReference>
<dbReference type="PANTHER" id="PTHR47969:SF15">
    <property type="entry name" value="CHROMOSOME-ASSOCIATED KINESIN KIF4A-RELATED"/>
    <property type="match status" value="1"/>
</dbReference>
<dbReference type="InterPro" id="IPR001752">
    <property type="entry name" value="Kinesin_motor_dom"/>
</dbReference>
<organism evidence="9 10">
    <name type="scientific">Trypanosoma equiperdum</name>
    <dbReference type="NCBI Taxonomy" id="5694"/>
    <lineage>
        <taxon>Eukaryota</taxon>
        <taxon>Discoba</taxon>
        <taxon>Euglenozoa</taxon>
        <taxon>Kinetoplastea</taxon>
        <taxon>Metakinetoplastina</taxon>
        <taxon>Trypanosomatida</taxon>
        <taxon>Trypanosomatidae</taxon>
        <taxon>Trypanosoma</taxon>
    </lineage>
</organism>
<protein>
    <submittedName>
        <fullName evidence="9">Kinesin, putative</fullName>
    </submittedName>
</protein>
<dbReference type="GO" id="GO:0007018">
    <property type="term" value="P:microtubule-based movement"/>
    <property type="evidence" value="ECO:0007669"/>
    <property type="project" value="InterPro"/>
</dbReference>
<keyword evidence="4 6" id="KW-0067">ATP-binding</keyword>
<feature type="compositionally biased region" description="Acidic residues" evidence="7">
    <location>
        <begin position="796"/>
        <end position="805"/>
    </location>
</feature>
<keyword evidence="5" id="KW-0175">Coiled coil</keyword>
<dbReference type="Proteomes" id="UP000195570">
    <property type="component" value="Unassembled WGS sequence"/>
</dbReference>
<dbReference type="GO" id="GO:0051231">
    <property type="term" value="P:spindle elongation"/>
    <property type="evidence" value="ECO:0007669"/>
    <property type="project" value="TreeGrafter"/>
</dbReference>
<feature type="region of interest" description="Disordered" evidence="7">
    <location>
        <begin position="515"/>
        <end position="555"/>
    </location>
</feature>
<comment type="subcellular location">
    <subcellularLocation>
        <location evidence="1">Cytoplasm</location>
    </subcellularLocation>
</comment>
<reference evidence="9" key="1">
    <citation type="submission" date="2016-09" db="EMBL/GenBank/DDBJ databases">
        <authorList>
            <person name="Hebert L."/>
            <person name="Moumen B."/>
        </authorList>
    </citation>
    <scope>NUCLEOTIDE SEQUENCE [LARGE SCALE GENOMIC DNA]</scope>
    <source>
        <strain evidence="9">OVI</strain>
    </source>
</reference>
<evidence type="ECO:0000313" key="10">
    <source>
        <dbReference type="Proteomes" id="UP000195570"/>
    </source>
</evidence>
<evidence type="ECO:0000259" key="8">
    <source>
        <dbReference type="PROSITE" id="PS50067"/>
    </source>
</evidence>
<accession>A0A1G4I6Z3</accession>
<dbReference type="GO" id="GO:0005875">
    <property type="term" value="C:microtubule associated complex"/>
    <property type="evidence" value="ECO:0007669"/>
    <property type="project" value="TreeGrafter"/>
</dbReference>
<evidence type="ECO:0000256" key="6">
    <source>
        <dbReference type="PROSITE-ProRule" id="PRU00283"/>
    </source>
</evidence>
<dbReference type="GO" id="GO:0005737">
    <property type="term" value="C:cytoplasm"/>
    <property type="evidence" value="ECO:0007669"/>
    <property type="project" value="UniProtKB-SubCell"/>
</dbReference>
<gene>
    <name evidence="9" type="ORF">TEOVI_000679800</name>
</gene>
<feature type="domain" description="Kinesin motor" evidence="8">
    <location>
        <begin position="4"/>
        <end position="353"/>
    </location>
</feature>
<feature type="compositionally biased region" description="Basic and acidic residues" evidence="7">
    <location>
        <begin position="534"/>
        <end position="543"/>
    </location>
</feature>
<dbReference type="GO" id="GO:0008017">
    <property type="term" value="F:microtubule binding"/>
    <property type="evidence" value="ECO:0007669"/>
    <property type="project" value="InterPro"/>
</dbReference>
<dbReference type="SUPFAM" id="SSF52540">
    <property type="entry name" value="P-loop containing nucleoside triphosphate hydrolases"/>
    <property type="match status" value="1"/>
</dbReference>
<comment type="caution">
    <text evidence="9">The sequence shown here is derived from an EMBL/GenBank/DDBJ whole genome shotgun (WGS) entry which is preliminary data.</text>
</comment>
<sequence>MNVRVATAVRILPGTAIADKQFILSSVHKAVDGQTVVVDSCGDGSRPMIVRVDEVYDEEDNQSYFYEQSVRDLVCCAFDGSYCTVLAYGAAGSGKTYSVLGPKAQENIMEEAGIFLRVFEDLFRYQEKMSKRRHIMFFVAALELVGEQVLDLLKRRSKIPVSDVSSDYLLHNLRHAEVTSMTEATNVFNLINDMRQDLPTDGITRGSRSSALIFIDIVQVAHKHFPDRPTREKLVEVGGFSVEPSVRGILHSRVLLVDLVGSNIGRTSGIGGEEVIENLGMAKSLQTLGMCVRSLYVGDSHIPFCDAKLTELLKPSLAESTSRVLVVAHVSPLAKDGDETRETLCFCDRIKEFKADKSYNVPSAGFGEYETQPVTQHRELLADVRIAAAVAYYTPQRPYFTSMLKGVSVKEARDAAIVSLKNELDGLEMRKETEYISKAKEKIMKDRDKRVRGFASRMNQMIEEYEVISQKVKEEKKVSKHLTREYEAKSEEAITEAKKAKKSRLKAQEKVENLREQLGLPKVDSSLPNQESSQSHKYDDDKMFCGGSTEELSNEERERETLLDNLVNDFQTAAKDLNDVHATYAKRLTATQRQRAQVRRIKMLCSGIILDSTLVEDIIDFIIDRAVDISHKVIKPSQPYSWKNIEGLSTVLRGGNRLYPPLFNSIPDATKVDSTGVFHRCTFLSSDESDEENSHYPDETRRPVEMDNDLYEHYLAMGNTQKKVKEDGSAGSEKKSAAKWGGEISETARDEARKPAKENAEDGGVEGSPIGLNASATESLHLDGDNDGEFNQSDNNVEESEEPLTESEKQRMRTRRDQQYLMRVYDSPTLVDDLIKFLRGGTVMLKHGRIGKPHRRLFWVSIDREKRKLLWADPDATASRSSSYVDLDNVSYIQIGCFSKVFKRHCSTSTDPSFYRSFTVGLKDGSRTVDIVADTLADFEAWVLGLSNLVRVDPSWGGKLDVSVEVNYDRLNCFEVSLCETNYIFPTQYLMLKRRVTQIAAHTLEVLQQCGNDVAKAQEILNGIHPPGINDKGAVYLTKGELRFVGRNEIDIIRITKIWMLFQQMNLVYDDNFVPATTFGITRRS</sequence>